<dbReference type="Pfam" id="PF00550">
    <property type="entry name" value="PP-binding"/>
    <property type="match status" value="1"/>
</dbReference>
<accession>A0A1L7NQF7</accession>
<dbReference type="Gene3D" id="1.10.1200.10">
    <property type="entry name" value="ACP-like"/>
    <property type="match status" value="1"/>
</dbReference>
<proteinExistence type="predicted"/>
<dbReference type="AlphaFoldDB" id="A0A1L7NQF7"/>
<dbReference type="InterPro" id="IPR009081">
    <property type="entry name" value="PP-bd_ACP"/>
</dbReference>
<dbReference type="InterPro" id="IPR036736">
    <property type="entry name" value="ACP-like_sf"/>
</dbReference>
<name>A0A1L7NQF7_9ACTN</name>
<organism evidence="2">
    <name type="scientific">Streptomyces sp. SoC090715LN-17</name>
    <dbReference type="NCBI Taxonomy" id="1898652"/>
    <lineage>
        <taxon>Bacteria</taxon>
        <taxon>Bacillati</taxon>
        <taxon>Actinomycetota</taxon>
        <taxon>Actinomycetes</taxon>
        <taxon>Kitasatosporales</taxon>
        <taxon>Streptomycetaceae</taxon>
        <taxon>Streptomyces</taxon>
    </lineage>
</organism>
<evidence type="ECO:0000313" key="2">
    <source>
        <dbReference type="EMBL" id="BAW27712.1"/>
    </source>
</evidence>
<feature type="domain" description="Carrier" evidence="1">
    <location>
        <begin position="9"/>
        <end position="83"/>
    </location>
</feature>
<reference evidence="2" key="1">
    <citation type="journal article" date="2017" name="ACS Chem. Biol.">
        <title>Genome Mining of Amino Group Carrier Protein-Mediated Machinery: Discovery and Biosynthetic Characterization of a Natural Product with Unique Hydrazone Unit.</title>
        <authorList>
            <person name="Matsuda K."/>
            <person name="Hasebe F."/>
            <person name="Shiwa Y."/>
            <person name="Kanesaki Y."/>
            <person name="Tomita T."/>
            <person name="Yoshikawa H."/>
            <person name="Shin-ya K."/>
            <person name="Kuzuyama T."/>
            <person name="Nishiyama M."/>
        </authorList>
    </citation>
    <scope>NUCLEOTIDE SEQUENCE</scope>
    <source>
        <strain evidence="2">SoC090715LN-17</strain>
    </source>
</reference>
<dbReference type="EMBL" id="LC177423">
    <property type="protein sequence ID" value="BAW27712.1"/>
    <property type="molecule type" value="Genomic_DNA"/>
</dbReference>
<sequence length="87" mass="9427">MQKNAGAEATTLPWLQTTVREVLQLAESEEVAARTLRELAATSLQTVGVQYRILRESAVQVEMSELIGDTTVAELAALIDGRRQSAA</sequence>
<dbReference type="SUPFAM" id="SSF47336">
    <property type="entry name" value="ACP-like"/>
    <property type="match status" value="1"/>
</dbReference>
<dbReference type="PROSITE" id="PS50075">
    <property type="entry name" value="CARRIER"/>
    <property type="match status" value="1"/>
</dbReference>
<protein>
    <recommendedName>
        <fullName evidence="1">Carrier domain-containing protein</fullName>
    </recommendedName>
</protein>
<evidence type="ECO:0000259" key="1">
    <source>
        <dbReference type="PROSITE" id="PS50075"/>
    </source>
</evidence>